<keyword evidence="5" id="KW-1185">Reference proteome</keyword>
<sequence>MLISDVTKDDAPPIKRPAQAASCGSPDTPKRIIPTPDLTGILTVHPVRPLARTTTIPARSPPKWIARPSATLSNPLGCLNVKNEDIDDVVVAGGSTRTPKVQSLLKNFFNSKNLLMESIPIRPSALQGSSSPARRELTSFSPSTSAPRLSVLRNTGSVFTKIMPRLSVLDDLRITKKPTASAIAYGLAQKNIHDADEAHIIVYDIGGGTFDASPARSTSLQCHFPLPTSVMPPRIQLPVSTSYECNKPTAAATANGMDNNTCGADESPFISAEPSTHLCPVNQGIVFGLHLGIRTRALGNAGDEGKSSQTTTGFIH</sequence>
<feature type="compositionally biased region" description="Basic and acidic residues" evidence="3">
    <location>
        <begin position="1"/>
        <end position="13"/>
    </location>
</feature>
<reference evidence="5" key="2">
    <citation type="submission" date="2015-01" db="EMBL/GenBank/DDBJ databases">
        <title>Evolutionary Origins and Diversification of the Mycorrhizal Mutualists.</title>
        <authorList>
            <consortium name="DOE Joint Genome Institute"/>
            <consortium name="Mycorrhizal Genomics Consortium"/>
            <person name="Kohler A."/>
            <person name="Kuo A."/>
            <person name="Nagy L.G."/>
            <person name="Floudas D."/>
            <person name="Copeland A."/>
            <person name="Barry K.W."/>
            <person name="Cichocki N."/>
            <person name="Veneault-Fourrey C."/>
            <person name="LaButti K."/>
            <person name="Lindquist E.A."/>
            <person name="Lipzen A."/>
            <person name="Lundell T."/>
            <person name="Morin E."/>
            <person name="Murat C."/>
            <person name="Riley R."/>
            <person name="Ohm R."/>
            <person name="Sun H."/>
            <person name="Tunlid A."/>
            <person name="Henrissat B."/>
            <person name="Grigoriev I.V."/>
            <person name="Hibbett D.S."/>
            <person name="Martin F."/>
        </authorList>
    </citation>
    <scope>NUCLEOTIDE SEQUENCE [LARGE SCALE GENOMIC DNA]</scope>
    <source>
        <strain evidence="5">MUT 4182</strain>
    </source>
</reference>
<evidence type="ECO:0008006" key="6">
    <source>
        <dbReference type="Google" id="ProtNLM"/>
    </source>
</evidence>
<feature type="region of interest" description="Disordered" evidence="3">
    <location>
        <begin position="125"/>
        <end position="145"/>
    </location>
</feature>
<dbReference type="GO" id="GO:0005524">
    <property type="term" value="F:ATP binding"/>
    <property type="evidence" value="ECO:0007669"/>
    <property type="project" value="UniProtKB-KW"/>
</dbReference>
<name>A0A0C3Q0M6_9AGAM</name>
<dbReference type="AlphaFoldDB" id="A0A0C3Q0M6"/>
<dbReference type="Pfam" id="PF00012">
    <property type="entry name" value="HSP70"/>
    <property type="match status" value="2"/>
</dbReference>
<dbReference type="EMBL" id="KN823975">
    <property type="protein sequence ID" value="KIO15544.1"/>
    <property type="molecule type" value="Genomic_DNA"/>
</dbReference>
<dbReference type="HOGENOM" id="CLU_880526_0_0_1"/>
<accession>A0A0C3Q0M6</accession>
<keyword evidence="2" id="KW-0067">ATP-binding</keyword>
<keyword evidence="1" id="KW-0547">Nucleotide-binding</keyword>
<gene>
    <name evidence="4" type="ORF">M407DRAFT_34863</name>
</gene>
<dbReference type="InterPro" id="IPR043129">
    <property type="entry name" value="ATPase_NBD"/>
</dbReference>
<evidence type="ECO:0000313" key="5">
    <source>
        <dbReference type="Proteomes" id="UP000054248"/>
    </source>
</evidence>
<dbReference type="Proteomes" id="UP000054248">
    <property type="component" value="Unassembled WGS sequence"/>
</dbReference>
<proteinExistence type="predicted"/>
<evidence type="ECO:0000256" key="3">
    <source>
        <dbReference type="SAM" id="MobiDB-lite"/>
    </source>
</evidence>
<organism evidence="4 5">
    <name type="scientific">Tulasnella calospora MUT 4182</name>
    <dbReference type="NCBI Taxonomy" id="1051891"/>
    <lineage>
        <taxon>Eukaryota</taxon>
        <taxon>Fungi</taxon>
        <taxon>Dikarya</taxon>
        <taxon>Basidiomycota</taxon>
        <taxon>Agaricomycotina</taxon>
        <taxon>Agaricomycetes</taxon>
        <taxon>Cantharellales</taxon>
        <taxon>Tulasnellaceae</taxon>
        <taxon>Tulasnella</taxon>
    </lineage>
</organism>
<evidence type="ECO:0000313" key="4">
    <source>
        <dbReference type="EMBL" id="KIO15544.1"/>
    </source>
</evidence>
<feature type="region of interest" description="Disordered" evidence="3">
    <location>
        <begin position="1"/>
        <end position="30"/>
    </location>
</feature>
<reference evidence="4 5" key="1">
    <citation type="submission" date="2014-04" db="EMBL/GenBank/DDBJ databases">
        <authorList>
            <consortium name="DOE Joint Genome Institute"/>
            <person name="Kuo A."/>
            <person name="Girlanda M."/>
            <person name="Perotto S."/>
            <person name="Kohler A."/>
            <person name="Nagy L.G."/>
            <person name="Floudas D."/>
            <person name="Copeland A."/>
            <person name="Barry K.W."/>
            <person name="Cichocki N."/>
            <person name="Veneault-Fourrey C."/>
            <person name="LaButti K."/>
            <person name="Lindquist E.A."/>
            <person name="Lipzen A."/>
            <person name="Lundell T."/>
            <person name="Morin E."/>
            <person name="Murat C."/>
            <person name="Sun H."/>
            <person name="Tunlid A."/>
            <person name="Henrissat B."/>
            <person name="Grigoriev I.V."/>
            <person name="Hibbett D.S."/>
            <person name="Martin F."/>
            <person name="Nordberg H.P."/>
            <person name="Cantor M.N."/>
            <person name="Hua S.X."/>
        </authorList>
    </citation>
    <scope>NUCLEOTIDE SEQUENCE [LARGE SCALE GENOMIC DNA]</scope>
    <source>
        <strain evidence="4 5">MUT 4182</strain>
    </source>
</reference>
<dbReference type="PANTHER" id="PTHR19375">
    <property type="entry name" value="HEAT SHOCK PROTEIN 70KDA"/>
    <property type="match status" value="1"/>
</dbReference>
<dbReference type="InterPro" id="IPR013126">
    <property type="entry name" value="Hsp_70_fam"/>
</dbReference>
<protein>
    <recommendedName>
        <fullName evidence="6">HSP70-domain-containing protein</fullName>
    </recommendedName>
</protein>
<dbReference type="GO" id="GO:0140662">
    <property type="term" value="F:ATP-dependent protein folding chaperone"/>
    <property type="evidence" value="ECO:0007669"/>
    <property type="project" value="InterPro"/>
</dbReference>
<evidence type="ECO:0000256" key="1">
    <source>
        <dbReference type="ARBA" id="ARBA00022741"/>
    </source>
</evidence>
<dbReference type="SUPFAM" id="SSF53067">
    <property type="entry name" value="Actin-like ATPase domain"/>
    <property type="match status" value="1"/>
</dbReference>
<feature type="compositionally biased region" description="Polar residues" evidence="3">
    <location>
        <begin position="126"/>
        <end position="145"/>
    </location>
</feature>
<dbReference type="Gene3D" id="3.30.420.40">
    <property type="match status" value="3"/>
</dbReference>
<dbReference type="STRING" id="1051891.A0A0C3Q0M6"/>
<evidence type="ECO:0000256" key="2">
    <source>
        <dbReference type="ARBA" id="ARBA00022840"/>
    </source>
</evidence>